<dbReference type="Proteomes" id="UP000242999">
    <property type="component" value="Unassembled WGS sequence"/>
</dbReference>
<evidence type="ECO:0000313" key="1">
    <source>
        <dbReference type="EMBL" id="SEI42133.1"/>
    </source>
</evidence>
<accession>A0A1H6QEI1</accession>
<keyword evidence="2" id="KW-1185">Reference proteome</keyword>
<evidence type="ECO:0008006" key="3">
    <source>
        <dbReference type="Google" id="ProtNLM"/>
    </source>
</evidence>
<evidence type="ECO:0000313" key="2">
    <source>
        <dbReference type="Proteomes" id="UP000242999"/>
    </source>
</evidence>
<dbReference type="STRING" id="64971.SAMN05421831_101436"/>
<proteinExistence type="predicted"/>
<name>A0A1H6QEI1_9GAMM</name>
<organism evidence="1 2">
    <name type="scientific">Allopseudospirillum japonicum</name>
    <dbReference type="NCBI Taxonomy" id="64971"/>
    <lineage>
        <taxon>Bacteria</taxon>
        <taxon>Pseudomonadati</taxon>
        <taxon>Pseudomonadota</taxon>
        <taxon>Gammaproteobacteria</taxon>
        <taxon>Oceanospirillales</taxon>
        <taxon>Oceanospirillaceae</taxon>
        <taxon>Allopseudospirillum</taxon>
    </lineage>
</organism>
<gene>
    <name evidence="1" type="ORF">SAMN05421831_101436</name>
</gene>
<reference evidence="2" key="1">
    <citation type="submission" date="2016-10" db="EMBL/GenBank/DDBJ databases">
        <authorList>
            <person name="Varghese N."/>
            <person name="Submissions S."/>
        </authorList>
    </citation>
    <scope>NUCLEOTIDE SEQUENCE [LARGE SCALE GENOMIC DNA]</scope>
    <source>
        <strain evidence="2">DSM 7165</strain>
    </source>
</reference>
<dbReference type="AlphaFoldDB" id="A0A1H6QEI1"/>
<sequence>MSHKISQRFTVLMEEIDSIEAAKTRTSGHFGDGWTIDSNAFLAWRVKAKNIIVQVCGEESQHFIAFTQAEKLSGLDDSHHGSLKRTRAVFSAAKDDFEGGYLTSIKSLVQAEVFDSELQQAGELLSNGYHVAAAVIAGVVLETGLRELCDRNGIAYGKLDKMNADLAKNGTYNKLQQKRITALADIRNSAAHGKPEEFSANDVKTMINEVEQFLAHHLDQ</sequence>
<dbReference type="OrthoDB" id="1435962at2"/>
<dbReference type="EMBL" id="FNYH01000001">
    <property type="protein sequence ID" value="SEI42133.1"/>
    <property type="molecule type" value="Genomic_DNA"/>
</dbReference>
<protein>
    <recommendedName>
        <fullName evidence="3">DUF4145 domain-containing protein</fullName>
    </recommendedName>
</protein>